<dbReference type="Proteomes" id="UP001576780">
    <property type="component" value="Unassembled WGS sequence"/>
</dbReference>
<feature type="compositionally biased region" description="Polar residues" evidence="1">
    <location>
        <begin position="35"/>
        <end position="45"/>
    </location>
</feature>
<organism evidence="3 4">
    <name type="scientific">Floridaenema evergladense BLCC-F167</name>
    <dbReference type="NCBI Taxonomy" id="3153639"/>
    <lineage>
        <taxon>Bacteria</taxon>
        <taxon>Bacillati</taxon>
        <taxon>Cyanobacteriota</taxon>
        <taxon>Cyanophyceae</taxon>
        <taxon>Oscillatoriophycideae</taxon>
        <taxon>Aerosakkonematales</taxon>
        <taxon>Aerosakkonemataceae</taxon>
        <taxon>Floridanema</taxon>
        <taxon>Floridanema evergladense</taxon>
    </lineage>
</organism>
<dbReference type="InterPro" id="IPR010328">
    <property type="entry name" value="DUF928"/>
</dbReference>
<feature type="chain" id="PRO_5046908810" evidence="2">
    <location>
        <begin position="21"/>
        <end position="252"/>
    </location>
</feature>
<dbReference type="EMBL" id="JBHFNT010000318">
    <property type="protein sequence ID" value="MFB2839698.1"/>
    <property type="molecule type" value="Genomic_DNA"/>
</dbReference>
<proteinExistence type="predicted"/>
<dbReference type="RefSeq" id="WP_413281961.1">
    <property type="nucleotide sequence ID" value="NZ_JBHFNT010000318.1"/>
</dbReference>
<evidence type="ECO:0000256" key="2">
    <source>
        <dbReference type="SAM" id="SignalP"/>
    </source>
</evidence>
<accession>A0ABV4WX68</accession>
<feature type="region of interest" description="Disordered" evidence="1">
    <location>
        <begin position="35"/>
        <end position="69"/>
    </location>
</feature>
<keyword evidence="4" id="KW-1185">Reference proteome</keyword>
<keyword evidence="2" id="KW-0732">Signal</keyword>
<name>A0ABV4WX68_9CYAN</name>
<evidence type="ECO:0000313" key="4">
    <source>
        <dbReference type="Proteomes" id="UP001576780"/>
    </source>
</evidence>
<gene>
    <name evidence="3" type="ORF">ACE1CA_34855</name>
</gene>
<dbReference type="Pfam" id="PF06051">
    <property type="entry name" value="DUF928"/>
    <property type="match status" value="1"/>
</dbReference>
<reference evidence="3 4" key="1">
    <citation type="submission" date="2024-09" db="EMBL/GenBank/DDBJ databases">
        <title>Floridaenema gen nov. (Aerosakkonemataceae, Aerosakkonematales ord. nov., Cyanobacteria) from benthic tropical and subtropical fresh waters, with the description of four new species.</title>
        <authorList>
            <person name="Moretto J.A."/>
            <person name="Berthold D.E."/>
            <person name="Lefler F.W."/>
            <person name="Huang I.-S."/>
            <person name="Laughinghouse H. IV."/>
        </authorList>
    </citation>
    <scope>NUCLEOTIDE SEQUENCE [LARGE SCALE GENOMIC DNA]</scope>
    <source>
        <strain evidence="3 4">BLCC-F167</strain>
    </source>
</reference>
<evidence type="ECO:0000256" key="1">
    <source>
        <dbReference type="SAM" id="MobiDB-lite"/>
    </source>
</evidence>
<protein>
    <submittedName>
        <fullName evidence="3">DUF928 domain-containing protein</fullName>
    </submittedName>
</protein>
<evidence type="ECO:0000313" key="3">
    <source>
        <dbReference type="EMBL" id="MFB2839698.1"/>
    </source>
</evidence>
<sequence length="252" mass="27265">MNKKLSVLFAIALALETVIPSLLFSVKAETSSKNQSQAVQSSVKPQVSFDPPGSGKPDDSAGGASRGGGCPQEVISTGGCVIPLIPSNREGLTTTGHPTFFIYLPQNSAQEVFFSLVDENNKNIYQTKIPLTGKSGIIQFTLPENAPALEIGKNYQWAFVAIRQQGLRPDSPGIQGRIRRIETDSILMTQLQNITPLERAALYGKKGIWYETLASLAEARKLQPTDADLVSQWEQLLKSVGLEAIASQPLLN</sequence>
<comment type="caution">
    <text evidence="3">The sequence shown here is derived from an EMBL/GenBank/DDBJ whole genome shotgun (WGS) entry which is preliminary data.</text>
</comment>
<feature type="signal peptide" evidence="2">
    <location>
        <begin position="1"/>
        <end position="20"/>
    </location>
</feature>